<dbReference type="AlphaFoldDB" id="A0A178IGI1"/>
<accession>A0A178IGI1</accession>
<evidence type="ECO:0000313" key="2">
    <source>
        <dbReference type="EMBL" id="OAM88245.1"/>
    </source>
</evidence>
<sequence length="60" mass="6527">MARHAACGGRSPSKPPSKAATSRRSWHTKNLLVAEFHLEKQNRPCVMQGLRAVFVAGGII</sequence>
<evidence type="ECO:0000313" key="3">
    <source>
        <dbReference type="Proteomes" id="UP000078486"/>
    </source>
</evidence>
<reference evidence="2 3" key="1">
    <citation type="submission" date="2016-01" db="EMBL/GenBank/DDBJ databases">
        <title>High potential of lignocellulose degradation of a new Verrucomicrobia species.</title>
        <authorList>
            <person name="Wang Y."/>
            <person name="Shi Y."/>
            <person name="Qiu Z."/>
            <person name="Liu S."/>
            <person name="Yang H."/>
        </authorList>
    </citation>
    <scope>NUCLEOTIDE SEQUENCE [LARGE SCALE GENOMIC DNA]</scope>
    <source>
        <strain evidence="2 3">TSB47</strain>
    </source>
</reference>
<protein>
    <submittedName>
        <fullName evidence="2">Uncharacterized protein</fullName>
    </submittedName>
</protein>
<proteinExistence type="predicted"/>
<dbReference type="EMBL" id="LRRQ01000140">
    <property type="protein sequence ID" value="OAM88245.1"/>
    <property type="molecule type" value="Genomic_DNA"/>
</dbReference>
<evidence type="ECO:0000256" key="1">
    <source>
        <dbReference type="SAM" id="MobiDB-lite"/>
    </source>
</evidence>
<dbReference type="Proteomes" id="UP000078486">
    <property type="component" value="Unassembled WGS sequence"/>
</dbReference>
<comment type="caution">
    <text evidence="2">The sequence shown here is derived from an EMBL/GenBank/DDBJ whole genome shotgun (WGS) entry which is preliminary data.</text>
</comment>
<gene>
    <name evidence="2" type="ORF">AW736_17990</name>
</gene>
<organism evidence="2 3">
    <name type="scientific">Termitidicoccus mucosus</name>
    <dbReference type="NCBI Taxonomy" id="1184151"/>
    <lineage>
        <taxon>Bacteria</taxon>
        <taxon>Pseudomonadati</taxon>
        <taxon>Verrucomicrobiota</taxon>
        <taxon>Opitutia</taxon>
        <taxon>Opitutales</taxon>
        <taxon>Opitutaceae</taxon>
        <taxon>Termitidicoccus</taxon>
    </lineage>
</organism>
<keyword evidence="3" id="KW-1185">Reference proteome</keyword>
<name>A0A178IGI1_9BACT</name>
<feature type="region of interest" description="Disordered" evidence="1">
    <location>
        <begin position="1"/>
        <end position="25"/>
    </location>
</feature>